<protein>
    <submittedName>
        <fullName evidence="2">Uncharacterized protein</fullName>
    </submittedName>
</protein>
<organism evidence="2 3">
    <name type="scientific">Serratia phage Moabite</name>
    <dbReference type="NCBI Taxonomy" id="2587814"/>
    <lineage>
        <taxon>Viruses</taxon>
        <taxon>Duplodnaviria</taxon>
        <taxon>Heunggongvirae</taxon>
        <taxon>Uroviricota</taxon>
        <taxon>Caudoviricetes</taxon>
        <taxon>Chimalliviridae</taxon>
        <taxon>Moabitevirus</taxon>
        <taxon>Moabitevirus moabite</taxon>
    </lineage>
</organism>
<accession>A0A4Y5TP42</accession>
<keyword evidence="3" id="KW-1185">Reference proteome</keyword>
<dbReference type="Proteomes" id="UP000319063">
    <property type="component" value="Segment"/>
</dbReference>
<evidence type="ECO:0000256" key="1">
    <source>
        <dbReference type="SAM" id="MobiDB-lite"/>
    </source>
</evidence>
<feature type="region of interest" description="Disordered" evidence="1">
    <location>
        <begin position="1"/>
        <end position="28"/>
    </location>
</feature>
<dbReference type="EMBL" id="MK994515">
    <property type="protein sequence ID" value="QDB71072.1"/>
    <property type="molecule type" value="Genomic_DNA"/>
</dbReference>
<feature type="compositionally biased region" description="Low complexity" evidence="1">
    <location>
        <begin position="15"/>
        <end position="27"/>
    </location>
</feature>
<name>A0A4Y5TP42_9CAUD</name>
<sequence length="610" mass="67700">MSLSDQNVNEAKNTQRAAAAQGQQPREQAGRRLNTNIFESGQLVQAGVSGNELTTFIERFNAYHDANKAALSAGGQLTWAVIPASSGETKMKLDAAVVVGKATTSEGVITTALTLLFTGGQPLPKQVVEISNRNERQYSAVANDQFTEAYQKKLTEIINRKAPYMGEAENIVLMGAVAVTNAQLSEAKCEDLIISAVNSVFGYLGNMLRTEHFSLTDAIDSQRSEFVSRVIYNQGDAHDEITERPRRRDLAVEVSLATKGQRNRVSNALENAEGAMDIATIEGYVDLLFLGRPDGQQRRSRYRSQREEDAARQIYGKNLVITHMKHEASPEHLCLALAQIPVLINENVLTTGLKPAGDNAKLRTPVALTYELDEEFEAVPDVLDDAEWADLTDVVIQPDQNFVTVLIDETGITTQQQKLLLQATDRMNPNRDLFADMLVQAADNLTKGAFMESLGAARINPLDIGERQDRIVLLGEWTDDRGQIRSLTEIDYYAILTAFGQKDRRIVEDWDRCQNDVSLPIEIRLAKMEEIIDQFTGGSYRITGHGVPVLVNTQWLFTLTNAAERAGMVTQADGIYQDTRFRRGFQSQYATSGYAGKAFRMRGTGRNDYF</sequence>
<evidence type="ECO:0000313" key="2">
    <source>
        <dbReference type="EMBL" id="QDB71072.1"/>
    </source>
</evidence>
<evidence type="ECO:0000313" key="3">
    <source>
        <dbReference type="Proteomes" id="UP000319063"/>
    </source>
</evidence>
<gene>
    <name evidence="2" type="ORF">CPT_Moabite_040</name>
</gene>
<feature type="compositionally biased region" description="Polar residues" evidence="1">
    <location>
        <begin position="1"/>
        <end position="14"/>
    </location>
</feature>
<reference evidence="3" key="1">
    <citation type="submission" date="2019-05" db="EMBL/GenBank/DDBJ databases">
        <title>Complete Genome Sequence of Serratia marcescens Myophage Moabite.</title>
        <authorList>
            <person name="Price L."/>
            <person name="Rohren M."/>
            <person name="Newkirk H."/>
            <person name="Liu M."/>
            <person name="Ramsey J."/>
        </authorList>
    </citation>
    <scope>NUCLEOTIDE SEQUENCE [LARGE SCALE GENOMIC DNA]</scope>
</reference>
<proteinExistence type="predicted"/>